<evidence type="ECO:0000256" key="4">
    <source>
        <dbReference type="ARBA" id="ARBA00022729"/>
    </source>
</evidence>
<evidence type="ECO:0000259" key="8">
    <source>
        <dbReference type="SMART" id="SM00062"/>
    </source>
</evidence>
<dbReference type="GO" id="GO:0042626">
    <property type="term" value="F:ATPase-coupled transmembrane transporter activity"/>
    <property type="evidence" value="ECO:0007669"/>
    <property type="project" value="InterPro"/>
</dbReference>
<dbReference type="FunFam" id="3.40.190.10:FF:000050">
    <property type="entry name" value="Sulfonate ABC transporter substrate-binding protein"/>
    <property type="match status" value="1"/>
</dbReference>
<dbReference type="RefSeq" id="WP_021169571.1">
    <property type="nucleotide sequence ID" value="NZ_CTRP01000003.1"/>
</dbReference>
<evidence type="ECO:0000313" key="9">
    <source>
        <dbReference type="EMBL" id="CQR70851.1"/>
    </source>
</evidence>
<evidence type="ECO:0000256" key="3">
    <source>
        <dbReference type="ARBA" id="ARBA00022448"/>
    </source>
</evidence>
<dbReference type="Proteomes" id="UP000049855">
    <property type="component" value="Unassembled WGS sequence"/>
</dbReference>
<name>A0A0U1KTU6_9FIRM</name>
<accession>A0A0U1KTU6</accession>
<evidence type="ECO:0000313" key="10">
    <source>
        <dbReference type="Proteomes" id="UP000049855"/>
    </source>
</evidence>
<dbReference type="SUPFAM" id="SSF53850">
    <property type="entry name" value="Periplasmic binding protein-like II"/>
    <property type="match status" value="1"/>
</dbReference>
<keyword evidence="10" id="KW-1185">Reference proteome</keyword>
<dbReference type="EMBL" id="CTRP01000003">
    <property type="protein sequence ID" value="CQR70851.1"/>
    <property type="molecule type" value="Genomic_DNA"/>
</dbReference>
<evidence type="ECO:0000256" key="7">
    <source>
        <dbReference type="SAM" id="SignalP"/>
    </source>
</evidence>
<comment type="similarity">
    <text evidence="2">Belongs to the bacterial solute-binding protein SsuA/TauA family.</text>
</comment>
<dbReference type="PROSITE" id="PS51257">
    <property type="entry name" value="PROKAR_LIPOPROTEIN"/>
    <property type="match status" value="1"/>
</dbReference>
<feature type="domain" description="Solute-binding protein family 3/N-terminal" evidence="8">
    <location>
        <begin position="38"/>
        <end position="257"/>
    </location>
</feature>
<keyword evidence="3" id="KW-0813">Transport</keyword>
<keyword evidence="4 7" id="KW-0732">Signal</keyword>
<dbReference type="InterPro" id="IPR001638">
    <property type="entry name" value="Solute-binding_3/MltF_N"/>
</dbReference>
<dbReference type="Pfam" id="PF09084">
    <property type="entry name" value="NMT1"/>
    <property type="match status" value="1"/>
</dbReference>
<dbReference type="GO" id="GO:0042597">
    <property type="term" value="C:periplasmic space"/>
    <property type="evidence" value="ECO:0007669"/>
    <property type="project" value="UniProtKB-SubCell"/>
</dbReference>
<dbReference type="GO" id="GO:0016020">
    <property type="term" value="C:membrane"/>
    <property type="evidence" value="ECO:0007669"/>
    <property type="project" value="InterPro"/>
</dbReference>
<comment type="function">
    <text evidence="5">Part of a binding-protein-dependent transport system for aliphatic sulfonates. Putative binding protein.</text>
</comment>
<reference evidence="10" key="1">
    <citation type="submission" date="2015-03" db="EMBL/GenBank/DDBJ databases">
        <authorList>
            <person name="Nijsse Bart"/>
        </authorList>
    </citation>
    <scope>NUCLEOTIDE SEQUENCE [LARGE SCALE GENOMIC DNA]</scope>
</reference>
<dbReference type="AlphaFoldDB" id="A0A0U1KTU6"/>
<feature type="chain" id="PRO_5039010794" description="Putative aliphatic sulfonates-binding protein" evidence="7">
    <location>
        <begin position="24"/>
        <end position="323"/>
    </location>
</feature>
<dbReference type="PANTHER" id="PTHR30024:SF42">
    <property type="entry name" value="ALIPHATIC SULFONATES-BINDING PROTEIN-RELATED"/>
    <property type="match status" value="1"/>
</dbReference>
<evidence type="ECO:0000256" key="5">
    <source>
        <dbReference type="ARBA" id="ARBA00055538"/>
    </source>
</evidence>
<evidence type="ECO:0000256" key="2">
    <source>
        <dbReference type="ARBA" id="ARBA00010742"/>
    </source>
</evidence>
<feature type="signal peptide" evidence="7">
    <location>
        <begin position="1"/>
        <end position="23"/>
    </location>
</feature>
<dbReference type="Gene3D" id="3.40.190.10">
    <property type="entry name" value="Periplasmic binding protein-like II"/>
    <property type="match status" value="2"/>
</dbReference>
<evidence type="ECO:0000256" key="6">
    <source>
        <dbReference type="ARBA" id="ARBA00070228"/>
    </source>
</evidence>
<evidence type="ECO:0000256" key="1">
    <source>
        <dbReference type="ARBA" id="ARBA00004418"/>
    </source>
</evidence>
<dbReference type="SMART" id="SM00062">
    <property type="entry name" value="PBPb"/>
    <property type="match status" value="1"/>
</dbReference>
<proteinExistence type="inferred from homology"/>
<sequence>MQKKSLFTVFLLMMMLITGGCVGQTETQQKNETPHAKEMRMGIVPLPQYAHMWIAKKKGFIDEELQKVGFHLQWQPFNMGPIVSEAFAAGQLDMGVMGDFPSFVGKAAGVDYRIVGIAAAIPKSQALVVPINSDIVSVTDLKGKKVSTSKGSSGQKLLTSLLEENGMTINDIQFINMSMEDLSTALVRGSIDAGVMWEPVITRLEDADEIKIIADGSQICPAYSVVVASDNILAKDPAAVGAMRKAFQRGNEYLKQNPDECAELLMEEMKMSKQQLMKILKKFDHDGPINDKFIADMQDTESFLRKNGVLKTQVDIAAFIRKK</sequence>
<dbReference type="NCBIfam" id="TIGR01728">
    <property type="entry name" value="SsuA_fam"/>
    <property type="match status" value="1"/>
</dbReference>
<organism evidence="9 10">
    <name type="scientific">Sporomusa ovata</name>
    <dbReference type="NCBI Taxonomy" id="2378"/>
    <lineage>
        <taxon>Bacteria</taxon>
        <taxon>Bacillati</taxon>
        <taxon>Bacillota</taxon>
        <taxon>Negativicutes</taxon>
        <taxon>Selenomonadales</taxon>
        <taxon>Sporomusaceae</taxon>
        <taxon>Sporomusa</taxon>
    </lineage>
</organism>
<gene>
    <name evidence="9" type="ORF">SpAn4DRAFT_1829</name>
</gene>
<protein>
    <recommendedName>
        <fullName evidence="6">Putative aliphatic sulfonates-binding protein</fullName>
    </recommendedName>
</protein>
<comment type="subcellular location">
    <subcellularLocation>
        <location evidence="1">Periplasm</location>
    </subcellularLocation>
</comment>
<dbReference type="InterPro" id="IPR010067">
    <property type="entry name" value="ABC_SsuA_sub-bd"/>
</dbReference>
<dbReference type="PANTHER" id="PTHR30024">
    <property type="entry name" value="ALIPHATIC SULFONATES-BINDING PROTEIN-RELATED"/>
    <property type="match status" value="1"/>
</dbReference>
<dbReference type="InterPro" id="IPR015168">
    <property type="entry name" value="SsuA/THI5"/>
</dbReference>